<keyword evidence="1" id="KW-0533">Nickel</keyword>
<evidence type="ECO:0000313" key="3">
    <source>
        <dbReference type="Proteomes" id="UP000294299"/>
    </source>
</evidence>
<reference evidence="2 3" key="1">
    <citation type="submission" date="2019-02" db="EMBL/GenBank/DDBJ databases">
        <authorList>
            <person name="Lehtovirta-Morley E L."/>
        </authorList>
    </citation>
    <scope>NUCLEOTIDE SEQUENCE [LARGE SCALE GENOMIC DNA]</scope>
    <source>
        <strain evidence="2">NFRAN1</strain>
    </source>
</reference>
<dbReference type="InterPro" id="IPR002822">
    <property type="entry name" value="Ni_insertion"/>
</dbReference>
<dbReference type="AlphaFoldDB" id="A0A484IBE4"/>
<dbReference type="EMBL" id="LR216287">
    <property type="protein sequence ID" value="VFJ15074.1"/>
    <property type="molecule type" value="Genomic_DNA"/>
</dbReference>
<evidence type="ECO:0000256" key="1">
    <source>
        <dbReference type="ARBA" id="ARBA00022596"/>
    </source>
</evidence>
<dbReference type="KEGG" id="nfn:NFRAN_2751"/>
<dbReference type="Gene3D" id="3.30.70.1380">
    <property type="entry name" value="Transcriptional regulatory protein pf0864 domain like"/>
    <property type="match status" value="1"/>
</dbReference>
<dbReference type="NCBIfam" id="TIGR00299">
    <property type="entry name" value="nickel pincer cofactor biosynthesis protein LarC"/>
    <property type="match status" value="1"/>
</dbReference>
<keyword evidence="3" id="KW-1185">Reference proteome</keyword>
<dbReference type="Pfam" id="PF01969">
    <property type="entry name" value="Ni_insertion"/>
    <property type="match status" value="1"/>
</dbReference>
<evidence type="ECO:0000313" key="2">
    <source>
        <dbReference type="EMBL" id="VFJ15074.1"/>
    </source>
</evidence>
<organism evidence="2 3">
    <name type="scientific">Candidatus Nitrosocosmicus franklandianus</name>
    <dbReference type="NCBI Taxonomy" id="1798806"/>
    <lineage>
        <taxon>Archaea</taxon>
        <taxon>Nitrososphaerota</taxon>
        <taxon>Nitrososphaeria</taxon>
        <taxon>Nitrososphaerales</taxon>
        <taxon>Nitrososphaeraceae</taxon>
        <taxon>Candidatus Nitrosocosmicus</taxon>
    </lineage>
</organism>
<protein>
    <recommendedName>
        <fullName evidence="4">Nickel insertion protein</fullName>
    </recommendedName>
</protein>
<dbReference type="PANTHER" id="PTHR36566">
    <property type="entry name" value="NICKEL INSERTION PROTEIN-RELATED"/>
    <property type="match status" value="1"/>
</dbReference>
<sequence>MTKIAVIDPQICGISGDMFLSSLVDCGANKDKIIKKIRLLEKQFPGATIHDIKFVQTETNGFRATAFLMELEENFSEMEAVEMLRIMTRCCETAELSQRGKRFVLESLNTLIRVESVIHNKQPKDLHLHESASIDTAVDLIGSAVALEDLNLFNDTVFYATRVSVGGGFTEFSHGKMPNPTNAVLEISKDLKIPIIGGPVSSEISTPTGVAILSGLKIRRMQFYPEMTVEKIGYGAGKKRFEKIPNILRICIGLDYKEDLISKDFVTVLETNIDDVSGEILGNLAERLSAPELGVKDFSIVNGLTKKNRPVNILKVICSEQEEKNIARIIFEETGTLGIRRVINERYTLERYSLSVPIIVNGREFMVAVKISKDDQGNIIKVKPEYEDIKKIAIESELGYKKTLDLVNNLIFQKGVIKGSNNDGYKVN</sequence>
<dbReference type="Proteomes" id="UP000294299">
    <property type="component" value="Chromosome NFRAN"/>
</dbReference>
<dbReference type="Gene3D" id="3.10.20.300">
    <property type="entry name" value="mk0293 like domain"/>
    <property type="match status" value="1"/>
</dbReference>
<proteinExistence type="predicted"/>
<accession>A0A484IBE4</accession>
<evidence type="ECO:0008006" key="4">
    <source>
        <dbReference type="Google" id="ProtNLM"/>
    </source>
</evidence>
<gene>
    <name evidence="2" type="ORF">NFRAN_2751</name>
</gene>
<dbReference type="PANTHER" id="PTHR36566:SF1">
    <property type="entry name" value="PYRIDINIUM-3,5-BISTHIOCARBOXYLIC ACID MONONUCLEOTIDE NICKEL INSERTION PROTEIN"/>
    <property type="match status" value="1"/>
</dbReference>
<name>A0A484IBE4_9ARCH</name>